<dbReference type="InterPro" id="IPR007337">
    <property type="entry name" value="RelB/DinJ"/>
</dbReference>
<name>A0A1U7LZL1_9FIRM</name>
<dbReference type="GO" id="GO:0006355">
    <property type="term" value="P:regulation of DNA-templated transcription"/>
    <property type="evidence" value="ECO:0007669"/>
    <property type="project" value="InterPro"/>
</dbReference>
<dbReference type="Pfam" id="PF04221">
    <property type="entry name" value="RelB"/>
    <property type="match status" value="1"/>
</dbReference>
<dbReference type="InterPro" id="IPR013321">
    <property type="entry name" value="Arc_rbn_hlx_hlx"/>
</dbReference>
<comment type="caution">
    <text evidence="3">The sequence shown here is derived from an EMBL/GenBank/DDBJ whole genome shotgun (WGS) entry which is preliminary data.</text>
</comment>
<evidence type="ECO:0000256" key="1">
    <source>
        <dbReference type="ARBA" id="ARBA00010562"/>
    </source>
</evidence>
<keyword evidence="4" id="KW-1185">Reference proteome</keyword>
<evidence type="ECO:0000256" key="2">
    <source>
        <dbReference type="ARBA" id="ARBA00022649"/>
    </source>
</evidence>
<gene>
    <name evidence="3" type="ORF">BIV18_04140</name>
</gene>
<dbReference type="PANTHER" id="PTHR38781">
    <property type="entry name" value="ANTITOXIN DINJ-RELATED"/>
    <property type="match status" value="1"/>
</dbReference>
<protein>
    <submittedName>
        <fullName evidence="3">Uncharacterized protein</fullName>
    </submittedName>
</protein>
<reference evidence="3 4" key="1">
    <citation type="journal article" date="2016" name="Appl. Environ. Microbiol.">
        <title>Function and Phylogeny of Bacterial Butyryl Coenzyme A:Acetate Transferases and Their Diversity in the Proximal Colon of Swine.</title>
        <authorList>
            <person name="Trachsel J."/>
            <person name="Bayles D.O."/>
            <person name="Looft T."/>
            <person name="Levine U.Y."/>
            <person name="Allen H.K."/>
        </authorList>
    </citation>
    <scope>NUCLEOTIDE SEQUENCE [LARGE SCALE GENOMIC DNA]</scope>
    <source>
        <strain evidence="3 4">35-6-1</strain>
    </source>
</reference>
<comment type="similarity">
    <text evidence="1">Belongs to the RelB/DinJ antitoxin family.</text>
</comment>
<dbReference type="Proteomes" id="UP000187166">
    <property type="component" value="Unassembled WGS sequence"/>
</dbReference>
<accession>A0A848RF14</accession>
<keyword evidence="2" id="KW-1277">Toxin-antitoxin system</keyword>
<dbReference type="RefSeq" id="WP_075659409.1">
    <property type="nucleotide sequence ID" value="NZ_JABDSR010000008.1"/>
</dbReference>
<sequence length="82" mass="9470">MSKVNLTISIDDKDKESFNKLVAEIGINTSSAINMFIKQAIREQRLPLNLSLNEKEKNFIDTEKVSEKIMDKYDFAFKELAK</sequence>
<proteinExistence type="inferred from homology"/>
<dbReference type="AlphaFoldDB" id="A0A1U7LZL1"/>
<dbReference type="NCBIfam" id="TIGR02384">
    <property type="entry name" value="RelB_DinJ"/>
    <property type="match status" value="1"/>
</dbReference>
<evidence type="ECO:0000313" key="4">
    <source>
        <dbReference type="Proteomes" id="UP000187166"/>
    </source>
</evidence>
<evidence type="ECO:0000313" key="3">
    <source>
        <dbReference type="EMBL" id="OLR64767.1"/>
    </source>
</evidence>
<dbReference type="STRING" id="1465756.BIV18_04140"/>
<dbReference type="PANTHER" id="PTHR38781:SF1">
    <property type="entry name" value="ANTITOXIN DINJ-RELATED"/>
    <property type="match status" value="1"/>
</dbReference>
<accession>A0A1U7LZL1</accession>
<dbReference type="GO" id="GO:0006351">
    <property type="term" value="P:DNA-templated transcription"/>
    <property type="evidence" value="ECO:0007669"/>
    <property type="project" value="TreeGrafter"/>
</dbReference>
<organism evidence="3 4">
    <name type="scientific">Peptoniphilus porci</name>
    <dbReference type="NCBI Taxonomy" id="2652280"/>
    <lineage>
        <taxon>Bacteria</taxon>
        <taxon>Bacillati</taxon>
        <taxon>Bacillota</taxon>
        <taxon>Tissierellia</taxon>
        <taxon>Tissierellales</taxon>
        <taxon>Peptoniphilaceae</taxon>
        <taxon>Peptoniphilus</taxon>
    </lineage>
</organism>
<dbReference type="EMBL" id="MJIH01000001">
    <property type="protein sequence ID" value="OLR64767.1"/>
    <property type="molecule type" value="Genomic_DNA"/>
</dbReference>
<dbReference type="Gene3D" id="1.10.1220.10">
    <property type="entry name" value="Met repressor-like"/>
    <property type="match status" value="1"/>
</dbReference>